<accession>A0A819RHP1</accession>
<dbReference type="SUPFAM" id="SSF53613">
    <property type="entry name" value="Ribokinase-like"/>
    <property type="match status" value="1"/>
</dbReference>
<comment type="caution">
    <text evidence="1">The sequence shown here is derived from an EMBL/GenBank/DDBJ whole genome shotgun (WGS) entry which is preliminary data.</text>
</comment>
<proteinExistence type="predicted"/>
<name>A0A819RHP1_9BILA</name>
<evidence type="ECO:0000313" key="2">
    <source>
        <dbReference type="Proteomes" id="UP000663844"/>
    </source>
</evidence>
<sequence>MSVKNTNRRTFFHQQGTNGLLDEKHFNFSGTNVKLFYLGPLTQLNRLNTFNNNDKRTNASKVLENAILHGLDTIVDFSTGKNIDYSHIAKSSLPFIDHLIINETEAGLIFNKNITSDNLYEIKQIANNLIDLGVRKTVTIHFTEGAILMTNDKNVFLQGSIILPEEFEGVMDVGVGVGVSVIHKSDLRPHAHPQDLLPEDETVFECIVALKEIFPESVQNSVGKSNRAVINTSKFAYSKGRTIA</sequence>
<reference evidence="1" key="1">
    <citation type="submission" date="2021-02" db="EMBL/GenBank/DDBJ databases">
        <authorList>
            <person name="Nowell W R."/>
        </authorList>
    </citation>
    <scope>NUCLEOTIDE SEQUENCE</scope>
</reference>
<organism evidence="1 2">
    <name type="scientific">Adineta steineri</name>
    <dbReference type="NCBI Taxonomy" id="433720"/>
    <lineage>
        <taxon>Eukaryota</taxon>
        <taxon>Metazoa</taxon>
        <taxon>Spiralia</taxon>
        <taxon>Gnathifera</taxon>
        <taxon>Rotifera</taxon>
        <taxon>Eurotatoria</taxon>
        <taxon>Bdelloidea</taxon>
        <taxon>Adinetida</taxon>
        <taxon>Adinetidae</taxon>
        <taxon>Adineta</taxon>
    </lineage>
</organism>
<dbReference type="EMBL" id="CAJOAZ010004150">
    <property type="protein sequence ID" value="CAF4046290.1"/>
    <property type="molecule type" value="Genomic_DNA"/>
</dbReference>
<dbReference type="InterPro" id="IPR029056">
    <property type="entry name" value="Ribokinase-like"/>
</dbReference>
<dbReference type="Proteomes" id="UP000663844">
    <property type="component" value="Unassembled WGS sequence"/>
</dbReference>
<protein>
    <submittedName>
        <fullName evidence="1">Uncharacterized protein</fullName>
    </submittedName>
</protein>
<dbReference type="AlphaFoldDB" id="A0A819RHP1"/>
<gene>
    <name evidence="1" type="ORF">OXD698_LOCUS32237</name>
</gene>
<dbReference type="Gene3D" id="3.40.1190.20">
    <property type="match status" value="1"/>
</dbReference>
<evidence type="ECO:0000313" key="1">
    <source>
        <dbReference type="EMBL" id="CAF4046290.1"/>
    </source>
</evidence>